<evidence type="ECO:0000313" key="9">
    <source>
        <dbReference type="Proteomes" id="UP000598971"/>
    </source>
</evidence>
<feature type="transmembrane region" description="Helical" evidence="7">
    <location>
        <begin position="44"/>
        <end position="65"/>
    </location>
</feature>
<comment type="subcellular location">
    <subcellularLocation>
        <location evidence="1">Cell membrane</location>
        <topology evidence="1">Multi-pass membrane protein</topology>
    </subcellularLocation>
</comment>
<dbReference type="InterPro" id="IPR002293">
    <property type="entry name" value="AA/rel_permease1"/>
</dbReference>
<evidence type="ECO:0000256" key="1">
    <source>
        <dbReference type="ARBA" id="ARBA00004651"/>
    </source>
</evidence>
<feature type="transmembrane region" description="Helical" evidence="7">
    <location>
        <begin position="126"/>
        <end position="147"/>
    </location>
</feature>
<dbReference type="InterPro" id="IPR044566">
    <property type="entry name" value="RMV1-like"/>
</dbReference>
<feature type="transmembrane region" description="Helical" evidence="7">
    <location>
        <begin position="382"/>
        <end position="407"/>
    </location>
</feature>
<dbReference type="EMBL" id="WHPF01000002">
    <property type="protein sequence ID" value="NNV54584.1"/>
    <property type="molecule type" value="Genomic_DNA"/>
</dbReference>
<evidence type="ECO:0000256" key="2">
    <source>
        <dbReference type="ARBA" id="ARBA00022448"/>
    </source>
</evidence>
<evidence type="ECO:0000313" key="8">
    <source>
        <dbReference type="EMBL" id="NNV54584.1"/>
    </source>
</evidence>
<dbReference type="PANTHER" id="PTHR45826">
    <property type="entry name" value="POLYAMINE TRANSPORTER PUT1"/>
    <property type="match status" value="1"/>
</dbReference>
<dbReference type="AlphaFoldDB" id="A0A8J8FDV2"/>
<comment type="caution">
    <text evidence="8">The sequence shown here is derived from an EMBL/GenBank/DDBJ whole genome shotgun (WGS) entry which is preliminary data.</text>
</comment>
<dbReference type="PANTHER" id="PTHR45826:SF2">
    <property type="entry name" value="AMINO ACID TRANSPORTER"/>
    <property type="match status" value="1"/>
</dbReference>
<evidence type="ECO:0000256" key="4">
    <source>
        <dbReference type="ARBA" id="ARBA00022692"/>
    </source>
</evidence>
<keyword evidence="2" id="KW-0813">Transport</keyword>
<dbReference type="GO" id="GO:0022857">
    <property type="term" value="F:transmembrane transporter activity"/>
    <property type="evidence" value="ECO:0007669"/>
    <property type="project" value="InterPro"/>
</dbReference>
<proteinExistence type="predicted"/>
<name>A0A8J8FDV2_9BACT</name>
<keyword evidence="5 7" id="KW-1133">Transmembrane helix</keyword>
<keyword evidence="3" id="KW-1003">Cell membrane</keyword>
<dbReference type="Gene3D" id="1.20.1740.10">
    <property type="entry name" value="Amino acid/polyamine transporter I"/>
    <property type="match status" value="1"/>
</dbReference>
<feature type="transmembrane region" description="Helical" evidence="7">
    <location>
        <begin position="154"/>
        <end position="177"/>
    </location>
</feature>
<feature type="transmembrane region" description="Helical" evidence="7">
    <location>
        <begin position="323"/>
        <end position="341"/>
    </location>
</feature>
<feature type="transmembrane region" description="Helical" evidence="7">
    <location>
        <begin position="413"/>
        <end position="434"/>
    </location>
</feature>
<evidence type="ECO:0000256" key="6">
    <source>
        <dbReference type="ARBA" id="ARBA00023136"/>
    </source>
</evidence>
<protein>
    <submittedName>
        <fullName evidence="8">Amino acid permease</fullName>
    </submittedName>
</protein>
<accession>A0A8J8FDV2</accession>
<feature type="transmembrane region" description="Helical" evidence="7">
    <location>
        <begin position="229"/>
        <end position="252"/>
    </location>
</feature>
<reference evidence="8" key="1">
    <citation type="submission" date="2019-10" db="EMBL/GenBank/DDBJ databases">
        <title>Draft genome sequence of Panacibacter sp. KCS-6.</title>
        <authorList>
            <person name="Yim K.J."/>
        </authorList>
    </citation>
    <scope>NUCLEOTIDE SEQUENCE</scope>
    <source>
        <strain evidence="8">KCS-6</strain>
    </source>
</reference>
<evidence type="ECO:0000256" key="5">
    <source>
        <dbReference type="ARBA" id="ARBA00022989"/>
    </source>
</evidence>
<feature type="transmembrane region" description="Helical" evidence="7">
    <location>
        <begin position="347"/>
        <end position="370"/>
    </location>
</feature>
<keyword evidence="6 7" id="KW-0472">Membrane</keyword>
<sequence>MSEQPPASTYKKLIPLQLAAIIFLTVSGGPYGLEPLLSFAGTHGALLLLIITPIVWDIPTILTVLELNSMMPVTGGYYQWVKRALGLRFAFYEGWWTWLYTFVDLAIYPVLFISYASFFFPGIEAYKIPVCLVIIWSSVGLNILGIVPVGKTSLILGALVLIPFVILFGVAISGFSGDFSLPSPSLQGLSFNSIGMALYTVMWNFLGWDNTTTYAEEVDKPIRTYIKSASIAFLLIFVVYFLAIVTAQQSGVDYATLNDEGFPVLGSIYGGYWLGALLSLGGMASALGLFSAVLLSVSRVPQVMSDDDLLHKKLHTLHPKYKTPYVSIIVCACIVSLMILWTFEELLIIDVTLYGAGLFLEFVTLIVLRIKAPEEHRPFKIPLNITGLCIMSLLPVTVYCIALAAAFSESGGTIVPALFALGTLLTAELVWQFIQWEKQYTARKTKY</sequence>
<organism evidence="8 9">
    <name type="scientific">Limnovirga soli</name>
    <dbReference type="NCBI Taxonomy" id="2656915"/>
    <lineage>
        <taxon>Bacteria</taxon>
        <taxon>Pseudomonadati</taxon>
        <taxon>Bacteroidota</taxon>
        <taxon>Chitinophagia</taxon>
        <taxon>Chitinophagales</taxon>
        <taxon>Chitinophagaceae</taxon>
        <taxon>Limnovirga</taxon>
    </lineage>
</organism>
<dbReference type="Proteomes" id="UP000598971">
    <property type="component" value="Unassembled WGS sequence"/>
</dbReference>
<gene>
    <name evidence="8" type="ORF">GD597_03860</name>
</gene>
<feature type="transmembrane region" description="Helical" evidence="7">
    <location>
        <begin position="189"/>
        <end position="208"/>
    </location>
</feature>
<dbReference type="GO" id="GO:0005886">
    <property type="term" value="C:plasma membrane"/>
    <property type="evidence" value="ECO:0007669"/>
    <property type="project" value="UniProtKB-SubCell"/>
</dbReference>
<keyword evidence="9" id="KW-1185">Reference proteome</keyword>
<keyword evidence="4 7" id="KW-0812">Transmembrane</keyword>
<evidence type="ECO:0000256" key="7">
    <source>
        <dbReference type="SAM" id="Phobius"/>
    </source>
</evidence>
<evidence type="ECO:0000256" key="3">
    <source>
        <dbReference type="ARBA" id="ARBA00022475"/>
    </source>
</evidence>
<feature type="transmembrane region" description="Helical" evidence="7">
    <location>
        <begin position="98"/>
        <end position="120"/>
    </location>
</feature>
<dbReference type="RefSeq" id="WP_171606501.1">
    <property type="nucleotide sequence ID" value="NZ_WHPF01000002.1"/>
</dbReference>
<feature type="transmembrane region" description="Helical" evidence="7">
    <location>
        <begin position="272"/>
        <end position="295"/>
    </location>
</feature>
<dbReference type="Pfam" id="PF13520">
    <property type="entry name" value="AA_permease_2"/>
    <property type="match status" value="1"/>
</dbReference>
<dbReference type="PIRSF" id="PIRSF006060">
    <property type="entry name" value="AA_transporter"/>
    <property type="match status" value="1"/>
</dbReference>